<reference evidence="1 2" key="1">
    <citation type="journal article" date="2022" name="Nat. Plants">
        <title>Genomes of leafy and leafless Platanthera orchids illuminate the evolution of mycoheterotrophy.</title>
        <authorList>
            <person name="Li M.H."/>
            <person name="Liu K.W."/>
            <person name="Li Z."/>
            <person name="Lu H.C."/>
            <person name="Ye Q.L."/>
            <person name="Zhang D."/>
            <person name="Wang J.Y."/>
            <person name="Li Y.F."/>
            <person name="Zhong Z.M."/>
            <person name="Liu X."/>
            <person name="Yu X."/>
            <person name="Liu D.K."/>
            <person name="Tu X.D."/>
            <person name="Liu B."/>
            <person name="Hao Y."/>
            <person name="Liao X.Y."/>
            <person name="Jiang Y.T."/>
            <person name="Sun W.H."/>
            <person name="Chen J."/>
            <person name="Chen Y.Q."/>
            <person name="Ai Y."/>
            <person name="Zhai J.W."/>
            <person name="Wu S.S."/>
            <person name="Zhou Z."/>
            <person name="Hsiao Y.Y."/>
            <person name="Wu W.L."/>
            <person name="Chen Y.Y."/>
            <person name="Lin Y.F."/>
            <person name="Hsu J.L."/>
            <person name="Li C.Y."/>
            <person name="Wang Z.W."/>
            <person name="Zhao X."/>
            <person name="Zhong W.Y."/>
            <person name="Ma X.K."/>
            <person name="Ma L."/>
            <person name="Huang J."/>
            <person name="Chen G.Z."/>
            <person name="Huang M.Z."/>
            <person name="Huang L."/>
            <person name="Peng D.H."/>
            <person name="Luo Y.B."/>
            <person name="Zou S.Q."/>
            <person name="Chen S.P."/>
            <person name="Lan S."/>
            <person name="Tsai W.C."/>
            <person name="Van de Peer Y."/>
            <person name="Liu Z.J."/>
        </authorList>
    </citation>
    <scope>NUCLEOTIDE SEQUENCE [LARGE SCALE GENOMIC DNA]</scope>
    <source>
        <strain evidence="1">Lor288</strain>
    </source>
</reference>
<evidence type="ECO:0000313" key="1">
    <source>
        <dbReference type="EMBL" id="KAK8961424.1"/>
    </source>
</evidence>
<evidence type="ECO:0000313" key="2">
    <source>
        <dbReference type="Proteomes" id="UP001412067"/>
    </source>
</evidence>
<sequence>MVYTQLVSCSHALFKNLFVSRLYALERWATHLEARFFEEGRTHRVVISFHDGQEHGSMMKVAIDGQVVHESETRPVLEGNTTFNLNEKTIDFSWQLDLLIERFTFRTRHLNATGPENEPEIHSSPCTARAAEFAPDFAPDLAASGDPSLCTDVIAATVLACVLHLRSNSATPSLCLLLHSSVVLIISSELLLPVSSYNNSVFISRVFQLKSREIASSTPDILCFFAIRASSVQEPAQLSSVTHRLMRECHESSLCKSPDDLLFSSVRKKSQQFLLFTVAAWPEKIVESPSFLLEGSAF</sequence>
<comment type="caution">
    <text evidence="1">The sequence shown here is derived from an EMBL/GenBank/DDBJ whole genome shotgun (WGS) entry which is preliminary data.</text>
</comment>
<proteinExistence type="predicted"/>
<gene>
    <name evidence="1" type="ORF">KSP40_PGU005509</name>
</gene>
<dbReference type="Proteomes" id="UP001412067">
    <property type="component" value="Unassembled WGS sequence"/>
</dbReference>
<protein>
    <submittedName>
        <fullName evidence="1">Uncharacterized protein</fullName>
    </submittedName>
</protein>
<organism evidence="1 2">
    <name type="scientific">Platanthera guangdongensis</name>
    <dbReference type="NCBI Taxonomy" id="2320717"/>
    <lineage>
        <taxon>Eukaryota</taxon>
        <taxon>Viridiplantae</taxon>
        <taxon>Streptophyta</taxon>
        <taxon>Embryophyta</taxon>
        <taxon>Tracheophyta</taxon>
        <taxon>Spermatophyta</taxon>
        <taxon>Magnoliopsida</taxon>
        <taxon>Liliopsida</taxon>
        <taxon>Asparagales</taxon>
        <taxon>Orchidaceae</taxon>
        <taxon>Orchidoideae</taxon>
        <taxon>Orchideae</taxon>
        <taxon>Orchidinae</taxon>
        <taxon>Platanthera</taxon>
    </lineage>
</organism>
<keyword evidence="2" id="KW-1185">Reference proteome</keyword>
<accession>A0ABR2MB34</accession>
<dbReference type="EMBL" id="JBBWWR010000009">
    <property type="protein sequence ID" value="KAK8961424.1"/>
    <property type="molecule type" value="Genomic_DNA"/>
</dbReference>
<name>A0ABR2MB34_9ASPA</name>